<dbReference type="GO" id="GO:0016316">
    <property type="term" value="F:phosphatidylinositol-3,4-bisphosphate 4-phosphatase activity"/>
    <property type="evidence" value="ECO:0007669"/>
    <property type="project" value="UniProtKB-EC"/>
</dbReference>
<comment type="subcellular location">
    <subcellularLocation>
        <location evidence="3">Cell membrane</location>
    </subcellularLocation>
    <subcellularLocation>
        <location evidence="4">Cytoplasm</location>
    </subcellularLocation>
    <subcellularLocation>
        <location evidence="2">Early endosome membrane</location>
    </subcellularLocation>
    <subcellularLocation>
        <location evidence="1">Nucleus</location>
    </subcellularLocation>
    <subcellularLocation>
        <location evidence="18">Postsynaptic density</location>
    </subcellularLocation>
    <subcellularLocation>
        <location evidence="5">Recycling endosome membrane</location>
    </subcellularLocation>
</comment>
<evidence type="ECO:0000256" key="24">
    <source>
        <dbReference type="ARBA" id="ARBA00082036"/>
    </source>
</evidence>
<name>A0A3Q4GD77_NEOBR</name>
<dbReference type="Pfam" id="PF00168">
    <property type="entry name" value="C2"/>
    <property type="match status" value="1"/>
</dbReference>
<keyword evidence="9" id="KW-1003">Cell membrane</keyword>
<evidence type="ECO:0000256" key="8">
    <source>
        <dbReference type="ARBA" id="ARBA00013037"/>
    </source>
</evidence>
<keyword evidence="27" id="KW-1185">Reference proteome</keyword>
<dbReference type="GeneTree" id="ENSGT00940000157360"/>
<dbReference type="GO" id="GO:0044281">
    <property type="term" value="P:small molecule metabolic process"/>
    <property type="evidence" value="ECO:0007669"/>
    <property type="project" value="UniProtKB-ARBA"/>
</dbReference>
<dbReference type="GO" id="GO:0005634">
    <property type="term" value="C:nucleus"/>
    <property type="evidence" value="ECO:0007669"/>
    <property type="project" value="UniProtKB-SubCell"/>
</dbReference>
<dbReference type="AlphaFoldDB" id="A0A3Q4GD77"/>
<dbReference type="Bgee" id="ENSNBRG00000003558">
    <property type="expression patterns" value="Expressed in testis and 6 other cell types or tissues"/>
</dbReference>
<evidence type="ECO:0000256" key="18">
    <source>
        <dbReference type="ARBA" id="ARBA00034105"/>
    </source>
</evidence>
<proteinExistence type="inferred from homology"/>
<evidence type="ECO:0000313" key="27">
    <source>
        <dbReference type="Proteomes" id="UP000261580"/>
    </source>
</evidence>
<dbReference type="CDD" id="cd04048">
    <property type="entry name" value="C2A_Copine"/>
    <property type="match status" value="1"/>
</dbReference>
<dbReference type="InterPro" id="IPR039034">
    <property type="entry name" value="INPP4"/>
</dbReference>
<accession>A0A3Q4GD77</accession>
<evidence type="ECO:0000256" key="4">
    <source>
        <dbReference type="ARBA" id="ARBA00004496"/>
    </source>
</evidence>
<evidence type="ECO:0000256" key="17">
    <source>
        <dbReference type="ARBA" id="ARBA00023242"/>
    </source>
</evidence>
<evidence type="ECO:0000313" key="26">
    <source>
        <dbReference type="Ensembl" id="ENSNBRP00000004478.1"/>
    </source>
</evidence>
<comment type="similarity">
    <text evidence="7">Belongs to the inositol 3,4-bisphosphate 4-phosphatase family.</text>
</comment>
<dbReference type="UniPathway" id="UPA00944"/>
<dbReference type="Ensembl" id="ENSNBRT00000004616.1">
    <property type="protein sequence ID" value="ENSNBRP00000004478.1"/>
    <property type="gene ID" value="ENSNBRG00000003558.1"/>
</dbReference>
<dbReference type="InterPro" id="IPR035892">
    <property type="entry name" value="C2_domain_sf"/>
</dbReference>
<keyword evidence="15" id="KW-0443">Lipid metabolism</keyword>
<evidence type="ECO:0000256" key="12">
    <source>
        <dbReference type="ARBA" id="ARBA00022753"/>
    </source>
</evidence>
<evidence type="ECO:0000256" key="2">
    <source>
        <dbReference type="ARBA" id="ARBA00004146"/>
    </source>
</evidence>
<keyword evidence="13" id="KW-0378">Hydrolase</keyword>
<dbReference type="PANTHER" id="PTHR12187">
    <property type="entry name" value="AGAP000124-PA"/>
    <property type="match status" value="1"/>
</dbReference>
<keyword evidence="12" id="KW-0967">Endosome</keyword>
<dbReference type="GO" id="GO:0014069">
    <property type="term" value="C:postsynaptic density"/>
    <property type="evidence" value="ECO:0007669"/>
    <property type="project" value="UniProtKB-SubCell"/>
</dbReference>
<dbReference type="Gene3D" id="2.60.40.150">
    <property type="entry name" value="C2 domain"/>
    <property type="match status" value="1"/>
</dbReference>
<evidence type="ECO:0000256" key="1">
    <source>
        <dbReference type="ARBA" id="ARBA00004123"/>
    </source>
</evidence>
<evidence type="ECO:0000256" key="19">
    <source>
        <dbReference type="ARBA" id="ARBA00051770"/>
    </source>
</evidence>
<feature type="domain" description="C2" evidence="25">
    <location>
        <begin position="22"/>
        <end position="149"/>
    </location>
</feature>
<evidence type="ECO:0000256" key="23">
    <source>
        <dbReference type="ARBA" id="ARBA00080875"/>
    </source>
</evidence>
<evidence type="ECO:0000256" key="22">
    <source>
        <dbReference type="ARBA" id="ARBA00074640"/>
    </source>
</evidence>
<evidence type="ECO:0000256" key="20">
    <source>
        <dbReference type="ARBA" id="ARBA00051892"/>
    </source>
</evidence>
<dbReference type="GO" id="GO:0005886">
    <property type="term" value="C:plasma membrane"/>
    <property type="evidence" value="ECO:0007669"/>
    <property type="project" value="UniProtKB-SubCell"/>
</dbReference>
<dbReference type="STRING" id="32507.ENSNBRP00000004478"/>
<evidence type="ECO:0000256" key="15">
    <source>
        <dbReference type="ARBA" id="ARBA00023098"/>
    </source>
</evidence>
<evidence type="ECO:0000256" key="14">
    <source>
        <dbReference type="ARBA" id="ARBA00023018"/>
    </source>
</evidence>
<comment type="pathway">
    <text evidence="6">Signal transduction; phosphatidylinositol signaling pathway.</text>
</comment>
<evidence type="ECO:0000256" key="16">
    <source>
        <dbReference type="ARBA" id="ARBA00023136"/>
    </source>
</evidence>
<evidence type="ECO:0000256" key="7">
    <source>
        <dbReference type="ARBA" id="ARBA00006306"/>
    </source>
</evidence>
<keyword evidence="14" id="KW-0770">Synapse</keyword>
<reference evidence="26" key="1">
    <citation type="submission" date="2025-08" db="UniProtKB">
        <authorList>
            <consortium name="Ensembl"/>
        </authorList>
    </citation>
    <scope>IDENTIFICATION</scope>
</reference>
<dbReference type="GO" id="GO:0055038">
    <property type="term" value="C:recycling endosome membrane"/>
    <property type="evidence" value="ECO:0007669"/>
    <property type="project" value="UniProtKB-SubCell"/>
</dbReference>
<dbReference type="FunFam" id="2.60.40.150:FF:000038">
    <property type="entry name" value="Type I inositol 3,4-bisphosphate 4-phosphatase"/>
    <property type="match status" value="1"/>
</dbReference>
<evidence type="ECO:0000259" key="25">
    <source>
        <dbReference type="PROSITE" id="PS50004"/>
    </source>
</evidence>
<comment type="catalytic activity">
    <reaction evidence="20">
        <text>1D-myo-inositol 1,3,4-trisphosphate + H2O = 1D-myo-inositol 1,3-bisphosphate + phosphate</text>
        <dbReference type="Rhea" id="RHEA:43392"/>
        <dbReference type="ChEBI" id="CHEBI:15377"/>
        <dbReference type="ChEBI" id="CHEBI:43474"/>
        <dbReference type="ChEBI" id="CHEBI:58414"/>
        <dbReference type="ChEBI" id="CHEBI:83242"/>
    </reaction>
    <physiologicalReaction direction="left-to-right" evidence="20">
        <dbReference type="Rhea" id="RHEA:43393"/>
    </physiologicalReaction>
</comment>
<comment type="subunit">
    <text evidence="21">Interacts with INPP5F.</text>
</comment>
<dbReference type="SUPFAM" id="SSF49562">
    <property type="entry name" value="C2 domain (Calcium/lipid-binding domain, CaLB)"/>
    <property type="match status" value="1"/>
</dbReference>
<evidence type="ECO:0000256" key="9">
    <source>
        <dbReference type="ARBA" id="ARBA00022475"/>
    </source>
</evidence>
<evidence type="ECO:0000256" key="21">
    <source>
        <dbReference type="ARBA" id="ARBA00065112"/>
    </source>
</evidence>
<keyword evidence="17" id="KW-0539">Nucleus</keyword>
<sequence length="235" mass="26390">MGVGSRTQRPWSVYRANTLELSNEMISLALAGNSQDPDEPVLEFSVACTDLVTPSLDRKPNTFVAVSCTTPPQAFWTKHAQTEVIEGTSNPSFLSSIAFFQDSNINQLTQVKLAAYDVKDRSQGTMYMLGSALFPVKEILQEKSHKLQLELRSAENQRVGNITVAAWQMEERTDQRMSMGRLPESINGRVRGWQPRADLFIFLVIRVDIFHHWPTLASVIISASSTNVLRLHQLI</sequence>
<evidence type="ECO:0000256" key="11">
    <source>
        <dbReference type="ARBA" id="ARBA00022553"/>
    </source>
</evidence>
<comment type="catalytic activity">
    <reaction evidence="19">
        <text>1D-myo-inositol 3,4-bisphosphate + H2O = 1D-myo-inositol 3-phosphate + phosphate</text>
        <dbReference type="Rhea" id="RHEA:43388"/>
        <dbReference type="ChEBI" id="CHEBI:15377"/>
        <dbReference type="ChEBI" id="CHEBI:43474"/>
        <dbReference type="ChEBI" id="CHEBI:58401"/>
        <dbReference type="ChEBI" id="CHEBI:83241"/>
    </reaction>
    <physiologicalReaction direction="left-to-right" evidence="19">
        <dbReference type="Rhea" id="RHEA:43389"/>
    </physiologicalReaction>
</comment>
<evidence type="ECO:0000256" key="13">
    <source>
        <dbReference type="ARBA" id="ARBA00022801"/>
    </source>
</evidence>
<dbReference type="InterPro" id="IPR000008">
    <property type="entry name" value="C2_dom"/>
</dbReference>
<evidence type="ECO:0000256" key="3">
    <source>
        <dbReference type="ARBA" id="ARBA00004236"/>
    </source>
</evidence>
<organism evidence="26 27">
    <name type="scientific">Neolamprologus brichardi</name>
    <name type="common">Fairy cichlid</name>
    <name type="synonym">Lamprologus brichardi</name>
    <dbReference type="NCBI Taxonomy" id="32507"/>
    <lineage>
        <taxon>Eukaryota</taxon>
        <taxon>Metazoa</taxon>
        <taxon>Chordata</taxon>
        <taxon>Craniata</taxon>
        <taxon>Vertebrata</taxon>
        <taxon>Euteleostomi</taxon>
        <taxon>Actinopterygii</taxon>
        <taxon>Neopterygii</taxon>
        <taxon>Teleostei</taxon>
        <taxon>Neoteleostei</taxon>
        <taxon>Acanthomorphata</taxon>
        <taxon>Ovalentaria</taxon>
        <taxon>Cichlomorphae</taxon>
        <taxon>Cichliformes</taxon>
        <taxon>Cichlidae</taxon>
        <taxon>African cichlids</taxon>
        <taxon>Pseudocrenilabrinae</taxon>
        <taxon>Lamprologini</taxon>
        <taxon>Neolamprologus</taxon>
    </lineage>
</organism>
<keyword evidence="11" id="KW-0597">Phosphoprotein</keyword>
<evidence type="ECO:0000256" key="5">
    <source>
        <dbReference type="ARBA" id="ARBA00004565"/>
    </source>
</evidence>
<evidence type="ECO:0000256" key="10">
    <source>
        <dbReference type="ARBA" id="ARBA00022490"/>
    </source>
</evidence>
<evidence type="ECO:0000256" key="6">
    <source>
        <dbReference type="ARBA" id="ARBA00004847"/>
    </source>
</evidence>
<dbReference type="PROSITE" id="PS50004">
    <property type="entry name" value="C2"/>
    <property type="match status" value="1"/>
</dbReference>
<protein>
    <recommendedName>
        <fullName evidence="22">Inositol polyphosphate-4-phosphatase type I A</fullName>
        <ecNumber evidence="8">3.1.3.66</ecNumber>
    </recommendedName>
    <alternativeName>
        <fullName evidence="24">Inositol polyphosphate 4-phosphatase type I</fullName>
    </alternativeName>
    <alternativeName>
        <fullName evidence="23">Type I inositol 3,4-bisphosphate 4-phosphatase</fullName>
    </alternativeName>
</protein>
<keyword evidence="10" id="KW-0963">Cytoplasm</keyword>
<keyword evidence="16" id="KW-0472">Membrane</keyword>
<reference evidence="26" key="2">
    <citation type="submission" date="2025-09" db="UniProtKB">
        <authorList>
            <consortium name="Ensembl"/>
        </authorList>
    </citation>
    <scope>IDENTIFICATION</scope>
</reference>
<dbReference type="EC" id="3.1.3.66" evidence="8"/>
<dbReference type="Proteomes" id="UP000261580">
    <property type="component" value="Unassembled WGS sequence"/>
</dbReference>
<dbReference type="GO" id="GO:0031901">
    <property type="term" value="C:early endosome membrane"/>
    <property type="evidence" value="ECO:0007669"/>
    <property type="project" value="UniProtKB-SubCell"/>
</dbReference>
<dbReference type="PANTHER" id="PTHR12187:SF4">
    <property type="entry name" value="INOSITOL POLYPHOSPHATE-4-PHOSPHATASE TYPE I A"/>
    <property type="match status" value="1"/>
</dbReference>